<keyword evidence="2" id="KW-1003">Cell membrane</keyword>
<keyword evidence="5 6" id="KW-0472">Membrane</keyword>
<dbReference type="PANTHER" id="PTHR30566">
    <property type="entry name" value="YNAI-RELATED MECHANOSENSITIVE ION CHANNEL"/>
    <property type="match status" value="1"/>
</dbReference>
<keyword evidence="3 6" id="KW-0812">Transmembrane</keyword>
<feature type="transmembrane region" description="Helical" evidence="6">
    <location>
        <begin position="59"/>
        <end position="81"/>
    </location>
</feature>
<proteinExistence type="predicted"/>
<dbReference type="GO" id="GO:0055085">
    <property type="term" value="P:transmembrane transport"/>
    <property type="evidence" value="ECO:0007669"/>
    <property type="project" value="InterPro"/>
</dbReference>
<dbReference type="InterPro" id="IPR023408">
    <property type="entry name" value="MscS_beta-dom_sf"/>
</dbReference>
<evidence type="ECO:0000256" key="1">
    <source>
        <dbReference type="ARBA" id="ARBA00004651"/>
    </source>
</evidence>
<dbReference type="InterPro" id="IPR006685">
    <property type="entry name" value="MscS_channel_2nd"/>
</dbReference>
<name>A0A948WF41_UNCEI</name>
<accession>A0A948WF41</accession>
<dbReference type="AlphaFoldDB" id="A0A948WF41"/>
<dbReference type="SUPFAM" id="SSF50182">
    <property type="entry name" value="Sm-like ribonucleoproteins"/>
    <property type="match status" value="1"/>
</dbReference>
<feature type="domain" description="Mechanosensitive ion channel MscS" evidence="7">
    <location>
        <begin position="104"/>
        <end position="179"/>
    </location>
</feature>
<dbReference type="InterPro" id="IPR011066">
    <property type="entry name" value="MscS_channel_C_sf"/>
</dbReference>
<reference evidence="8" key="1">
    <citation type="submission" date="2021-05" db="EMBL/GenBank/DDBJ databases">
        <title>Energy efficiency and biological interactions define the core microbiome of deep oligotrophic groundwater.</title>
        <authorList>
            <person name="Mehrshad M."/>
            <person name="Lopez-Fernandez M."/>
            <person name="Bell E."/>
            <person name="Bernier-Latmani R."/>
            <person name="Bertilsson S."/>
            <person name="Dopson M."/>
        </authorList>
    </citation>
    <scope>NUCLEOTIDE SEQUENCE</scope>
    <source>
        <strain evidence="8">Modern_marine.mb.64</strain>
    </source>
</reference>
<comment type="subcellular location">
    <subcellularLocation>
        <location evidence="1">Cell membrane</location>
        <topology evidence="1">Multi-pass membrane protein</topology>
    </subcellularLocation>
</comment>
<evidence type="ECO:0000256" key="4">
    <source>
        <dbReference type="ARBA" id="ARBA00022989"/>
    </source>
</evidence>
<dbReference type="PANTHER" id="PTHR30566:SF5">
    <property type="entry name" value="MECHANOSENSITIVE ION CHANNEL PROTEIN 1, MITOCHONDRIAL-RELATED"/>
    <property type="match status" value="1"/>
</dbReference>
<dbReference type="Proteomes" id="UP000777784">
    <property type="component" value="Unassembled WGS sequence"/>
</dbReference>
<feature type="transmembrane region" description="Helical" evidence="6">
    <location>
        <begin position="26"/>
        <end position="47"/>
    </location>
</feature>
<dbReference type="Gene3D" id="3.30.70.100">
    <property type="match status" value="1"/>
</dbReference>
<protein>
    <submittedName>
        <fullName evidence="8">Mechanosensitive ion channel family protein</fullName>
    </submittedName>
</protein>
<dbReference type="GO" id="GO:0005886">
    <property type="term" value="C:plasma membrane"/>
    <property type="evidence" value="ECO:0007669"/>
    <property type="project" value="UniProtKB-SubCell"/>
</dbReference>
<comment type="caution">
    <text evidence="8">The sequence shown here is derived from an EMBL/GenBank/DDBJ whole genome shotgun (WGS) entry which is preliminary data.</text>
</comment>
<evidence type="ECO:0000313" key="9">
    <source>
        <dbReference type="Proteomes" id="UP000777784"/>
    </source>
</evidence>
<sequence length="319" mass="35739">MSGLWAGLVEWVQAHSGLSHGLFERLAGSLGLVILFLGVRILVSAILDRRVPDISKKYILIKSTSYVLGFALFMAMLIVWFGNATGWVSYLGLLSAGLAIALQDPVTNFAGWIFLTIRKPFVVGDRIQIGEHRGDVIDLRLFQFSIVEIGNWVDADQSTGRIIHIPNGWVFKYSAANYTQGFKFIWNELPVTVTFESNWERAKEILSEVAERHSLLRSHEAQEQVQRAARKYLIKFTHLTPIVWTSVIDNGITLTVRYICDPRKRRSSAAAIWEDVLKAFAANDDIDFAYPTTRFYHNMSEGKPGARAGVAGPPVEAGR</sequence>
<evidence type="ECO:0000256" key="3">
    <source>
        <dbReference type="ARBA" id="ARBA00022692"/>
    </source>
</evidence>
<keyword evidence="4 6" id="KW-1133">Transmembrane helix</keyword>
<evidence type="ECO:0000259" key="7">
    <source>
        <dbReference type="Pfam" id="PF00924"/>
    </source>
</evidence>
<evidence type="ECO:0000256" key="6">
    <source>
        <dbReference type="SAM" id="Phobius"/>
    </source>
</evidence>
<evidence type="ECO:0000256" key="2">
    <source>
        <dbReference type="ARBA" id="ARBA00022475"/>
    </source>
</evidence>
<dbReference type="InterPro" id="IPR010920">
    <property type="entry name" value="LSM_dom_sf"/>
</dbReference>
<organism evidence="8 9">
    <name type="scientific">Eiseniibacteriota bacterium</name>
    <dbReference type="NCBI Taxonomy" id="2212470"/>
    <lineage>
        <taxon>Bacteria</taxon>
        <taxon>Candidatus Eiseniibacteriota</taxon>
    </lineage>
</organism>
<dbReference type="Pfam" id="PF00924">
    <property type="entry name" value="MS_channel_2nd"/>
    <property type="match status" value="1"/>
</dbReference>
<evidence type="ECO:0000256" key="5">
    <source>
        <dbReference type="ARBA" id="ARBA00023136"/>
    </source>
</evidence>
<dbReference type="SUPFAM" id="SSF82689">
    <property type="entry name" value="Mechanosensitive channel protein MscS (YggB), C-terminal domain"/>
    <property type="match status" value="1"/>
</dbReference>
<gene>
    <name evidence="8" type="ORF">KJ970_20735</name>
</gene>
<dbReference type="Gene3D" id="2.30.30.60">
    <property type="match status" value="1"/>
</dbReference>
<dbReference type="EMBL" id="JAHJDP010000119">
    <property type="protein sequence ID" value="MBU2693353.1"/>
    <property type="molecule type" value="Genomic_DNA"/>
</dbReference>
<evidence type="ECO:0000313" key="8">
    <source>
        <dbReference type="EMBL" id="MBU2693353.1"/>
    </source>
</evidence>